<dbReference type="OrthoDB" id="2797511at2759"/>
<evidence type="ECO:0000313" key="2">
    <source>
        <dbReference type="Proteomes" id="UP000298061"/>
    </source>
</evidence>
<dbReference type="STRING" id="135208.A0A4Y9ZLV6"/>
<accession>A0A4Y9ZLV6</accession>
<comment type="caution">
    <text evidence="1">The sequence shown here is derived from an EMBL/GenBank/DDBJ whole genome shotgun (WGS) entry which is preliminary data.</text>
</comment>
<dbReference type="AlphaFoldDB" id="A0A4Y9ZLV6"/>
<dbReference type="EMBL" id="SFCI01002101">
    <property type="protein sequence ID" value="TFY74409.1"/>
    <property type="molecule type" value="Genomic_DNA"/>
</dbReference>
<organism evidence="1 2">
    <name type="scientific">Hericium alpestre</name>
    <dbReference type="NCBI Taxonomy" id="135208"/>
    <lineage>
        <taxon>Eukaryota</taxon>
        <taxon>Fungi</taxon>
        <taxon>Dikarya</taxon>
        <taxon>Basidiomycota</taxon>
        <taxon>Agaricomycotina</taxon>
        <taxon>Agaricomycetes</taxon>
        <taxon>Russulales</taxon>
        <taxon>Hericiaceae</taxon>
        <taxon>Hericium</taxon>
    </lineage>
</organism>
<protein>
    <submittedName>
        <fullName evidence="1">Uncharacterized protein</fullName>
    </submittedName>
</protein>
<sequence>MLLYLTEDRQPRLHAFISVVSYLLVPSCPSLRHSVALLLCLCHSSGSPALLDEIMATFDPPIVRALIRNTLPSDKHRAVFDEDWESAVVSKKKAWRKHRKESTYNEDQLEWEANVIKYVDYVNRLTAAMEEKPASFLPDRLPLYGLTFLPPTYCDLLKRQKDAVMMPNTTYLQPLNVVHPFYFTNLGMCPACDSTEIT</sequence>
<proteinExistence type="predicted"/>
<gene>
    <name evidence="1" type="ORF">EWM64_g9603</name>
</gene>
<dbReference type="Proteomes" id="UP000298061">
    <property type="component" value="Unassembled WGS sequence"/>
</dbReference>
<name>A0A4Y9ZLV6_9AGAM</name>
<keyword evidence="2" id="KW-1185">Reference proteome</keyword>
<reference evidence="1 2" key="1">
    <citation type="submission" date="2019-02" db="EMBL/GenBank/DDBJ databases">
        <title>Genome sequencing of the rare red list fungi Hericium alpestre (H. flagellum).</title>
        <authorList>
            <person name="Buettner E."/>
            <person name="Kellner H."/>
        </authorList>
    </citation>
    <scope>NUCLEOTIDE SEQUENCE [LARGE SCALE GENOMIC DNA]</scope>
    <source>
        <strain evidence="1 2">DSM 108284</strain>
    </source>
</reference>
<evidence type="ECO:0000313" key="1">
    <source>
        <dbReference type="EMBL" id="TFY74409.1"/>
    </source>
</evidence>